<dbReference type="Pfam" id="PF13410">
    <property type="entry name" value="GST_C_2"/>
    <property type="match status" value="1"/>
</dbReference>
<feature type="binding site" evidence="2">
    <location>
        <begin position="147"/>
        <end position="148"/>
    </location>
    <ligand>
        <name>glutathione</name>
        <dbReference type="ChEBI" id="CHEBI:57925"/>
    </ligand>
</feature>
<dbReference type="SFLD" id="SFLDG01148">
    <property type="entry name" value="Xi_(cytGST)"/>
    <property type="match status" value="1"/>
</dbReference>
<accession>A0A2H6CTQ2</accession>
<organism evidence="5 6">
    <name type="scientific">Tetragenococcus halophilus subsp. halophilus</name>
    <dbReference type="NCBI Taxonomy" id="1513897"/>
    <lineage>
        <taxon>Bacteria</taxon>
        <taxon>Bacillati</taxon>
        <taxon>Bacillota</taxon>
        <taxon>Bacilli</taxon>
        <taxon>Lactobacillales</taxon>
        <taxon>Enterococcaceae</taxon>
        <taxon>Tetragenococcus</taxon>
    </lineage>
</organism>
<dbReference type="InterPro" id="IPR036282">
    <property type="entry name" value="Glutathione-S-Trfase_C_sf"/>
</dbReference>
<evidence type="ECO:0000256" key="2">
    <source>
        <dbReference type="PIRSR" id="PIRSR015753-2"/>
    </source>
</evidence>
<feature type="active site" description="Nucleophile" evidence="1">
    <location>
        <position position="63"/>
    </location>
</feature>
<feature type="binding site" evidence="2">
    <location>
        <position position="96"/>
    </location>
    <ligand>
        <name>glutathione</name>
        <dbReference type="ChEBI" id="CHEBI:57925"/>
    </ligand>
</feature>
<dbReference type="PIRSF" id="PIRSF015753">
    <property type="entry name" value="GST"/>
    <property type="match status" value="1"/>
</dbReference>
<dbReference type="SUPFAM" id="SSF52833">
    <property type="entry name" value="Thioredoxin-like"/>
    <property type="match status" value="1"/>
</dbReference>
<dbReference type="SUPFAM" id="SSF47616">
    <property type="entry name" value="GST C-terminal domain-like"/>
    <property type="match status" value="1"/>
</dbReference>
<dbReference type="EMBL" id="BDEC01000044">
    <property type="protein sequence ID" value="GBD68373.1"/>
    <property type="molecule type" value="Genomic_DNA"/>
</dbReference>
<dbReference type="InterPro" id="IPR047047">
    <property type="entry name" value="GST_Omega-like_C"/>
</dbReference>
<sequence>MGLLVDGKWYDQWYDTESTGGRFIRSDSQFRNWVTKDGSAGPTGESGFKAEPDRYHLYVSLACPWASRTLIMRKLKGLEEMIPLSVVNPYMGENGWTFAEDKGVIKDPIINADYLYQIYTHVDPDYSGRVTVPVLYDKKQNKIVSNESSEIMRMFNSAFDEVGAEAGDYYPKELRAEIDAINDKVYNNVNNGVYKTGFATKQEVYEQEVKNLFTVLDELEERLSQQPYLVSDQLTEADWRLFTTLVRFDSVYFGHFKCNIHALTDYKNLWRYTRELYNYPGIKETVDFYHIKNHYYRSHPTINPNGIVPVGPKLDWRLSEEDRKK</sequence>
<feature type="site" description="Lowers pKa of active site Cys" evidence="3">
    <location>
        <position position="295"/>
    </location>
</feature>
<dbReference type="GO" id="GO:0005737">
    <property type="term" value="C:cytoplasm"/>
    <property type="evidence" value="ECO:0007669"/>
    <property type="project" value="TreeGrafter"/>
</dbReference>
<keyword evidence="5" id="KW-0808">Transferase</keyword>
<dbReference type="CDD" id="cd03190">
    <property type="entry name" value="GST_C_Omega_like"/>
    <property type="match status" value="1"/>
</dbReference>
<feature type="active site" description="Proton donor/acceptor" evidence="1">
    <location>
        <position position="194"/>
    </location>
</feature>
<name>A0A2H6CTQ2_TETHA</name>
<dbReference type="PANTHER" id="PTHR32419">
    <property type="entry name" value="GLUTATHIONYL-HYDROQUINONE REDUCTASE"/>
    <property type="match status" value="1"/>
</dbReference>
<dbReference type="FunFam" id="3.40.30.10:FF:000058">
    <property type="entry name" value="Glutathione S-transferase, omega"/>
    <property type="match status" value="1"/>
</dbReference>
<dbReference type="SFLD" id="SFLDS00019">
    <property type="entry name" value="Glutathione_Transferase_(cytos"/>
    <property type="match status" value="1"/>
</dbReference>
<evidence type="ECO:0000313" key="5">
    <source>
        <dbReference type="EMBL" id="GBD68373.1"/>
    </source>
</evidence>
<dbReference type="Pfam" id="PF13409">
    <property type="entry name" value="GST_N_2"/>
    <property type="match status" value="1"/>
</dbReference>
<dbReference type="Gene3D" id="3.40.30.10">
    <property type="entry name" value="Glutaredoxin"/>
    <property type="match status" value="1"/>
</dbReference>
<dbReference type="InterPro" id="IPR004045">
    <property type="entry name" value="Glutathione_S-Trfase_N"/>
</dbReference>
<dbReference type="SFLD" id="SFLDG01206">
    <property type="entry name" value="Xi.1"/>
    <property type="match status" value="1"/>
</dbReference>
<evidence type="ECO:0000259" key="4">
    <source>
        <dbReference type="PROSITE" id="PS50405"/>
    </source>
</evidence>
<dbReference type="GO" id="GO:0004364">
    <property type="term" value="F:glutathione transferase activity"/>
    <property type="evidence" value="ECO:0007669"/>
    <property type="project" value="InterPro"/>
</dbReference>
<feature type="binding site" evidence="2">
    <location>
        <begin position="129"/>
        <end position="132"/>
    </location>
    <ligand>
        <name>glutathione</name>
        <dbReference type="ChEBI" id="CHEBI:57925"/>
    </ligand>
</feature>
<feature type="site" description="Lowers pKa of active site Cys" evidence="3">
    <location>
        <position position="252"/>
    </location>
</feature>
<dbReference type="AlphaFoldDB" id="A0A2H6CTQ2"/>
<dbReference type="PANTHER" id="PTHR32419:SF6">
    <property type="entry name" value="GLUTATHIONE S-TRANSFERASE OMEGA-LIKE 1-RELATED"/>
    <property type="match status" value="1"/>
</dbReference>
<proteinExistence type="predicted"/>
<dbReference type="Proteomes" id="UP000236214">
    <property type="component" value="Unassembled WGS sequence"/>
</dbReference>
<dbReference type="PROSITE" id="PS50405">
    <property type="entry name" value="GST_CTER"/>
    <property type="match status" value="1"/>
</dbReference>
<keyword evidence="6" id="KW-1185">Reference proteome</keyword>
<gene>
    <name evidence="5" type="ORF">TEHN7118_1179</name>
</gene>
<evidence type="ECO:0000313" key="6">
    <source>
        <dbReference type="Proteomes" id="UP000236214"/>
    </source>
</evidence>
<evidence type="ECO:0000256" key="3">
    <source>
        <dbReference type="PIRSR" id="PIRSR015753-3"/>
    </source>
</evidence>
<reference evidence="5 6" key="1">
    <citation type="submission" date="2016-05" db="EMBL/GenBank/DDBJ databases">
        <title>Whole genome sequencing of Tetragenococcus halophilus subsp. halophilus NISL 7118.</title>
        <authorList>
            <person name="Shiwa Y."/>
            <person name="Nishimura I."/>
            <person name="Yoshikawa H."/>
            <person name="Koyama Y."/>
            <person name="Oguma T."/>
        </authorList>
    </citation>
    <scope>NUCLEOTIDE SEQUENCE [LARGE SCALE GENOMIC DNA]</scope>
    <source>
        <strain evidence="5 6">NISL 7118</strain>
    </source>
</reference>
<dbReference type="Gene3D" id="1.20.1050.10">
    <property type="match status" value="1"/>
</dbReference>
<dbReference type="RefSeq" id="WP_103103487.1">
    <property type="nucleotide sequence ID" value="NZ_BDEC01000044.1"/>
</dbReference>
<protein>
    <submittedName>
        <fullName evidence="5">Putative glutathione S-transferase</fullName>
    </submittedName>
</protein>
<dbReference type="InterPro" id="IPR010987">
    <property type="entry name" value="Glutathione-S-Trfase_C-like"/>
</dbReference>
<dbReference type="InterPro" id="IPR036249">
    <property type="entry name" value="Thioredoxin-like_sf"/>
</dbReference>
<dbReference type="InterPro" id="IPR040079">
    <property type="entry name" value="Glutathione_S-Trfase"/>
</dbReference>
<dbReference type="InterPro" id="IPR016639">
    <property type="entry name" value="GST_Omega/GSH"/>
</dbReference>
<comment type="caution">
    <text evidence="5">The sequence shown here is derived from an EMBL/GenBank/DDBJ whole genome shotgun (WGS) entry which is preliminary data.</text>
</comment>
<feature type="domain" description="GST C-terminal" evidence="4">
    <location>
        <begin position="171"/>
        <end position="302"/>
    </location>
</feature>
<evidence type="ECO:0000256" key="1">
    <source>
        <dbReference type="PIRSR" id="PIRSR015753-1"/>
    </source>
</evidence>